<gene>
    <name evidence="2" type="ORF">DC366_00610</name>
</gene>
<name>A0A2T7GC96_9RHOB</name>
<protein>
    <recommendedName>
        <fullName evidence="4">DUF177 domain-containing protein</fullName>
    </recommendedName>
</protein>
<dbReference type="AlphaFoldDB" id="A0A2T7GC96"/>
<dbReference type="EMBL" id="QCYH01000001">
    <property type="protein sequence ID" value="PVA12036.1"/>
    <property type="molecule type" value="Genomic_DNA"/>
</dbReference>
<keyword evidence="3" id="KW-1185">Reference proteome</keyword>
<evidence type="ECO:0000256" key="1">
    <source>
        <dbReference type="SAM" id="MobiDB-lite"/>
    </source>
</evidence>
<feature type="compositionally biased region" description="Acidic residues" evidence="1">
    <location>
        <begin position="107"/>
        <end position="117"/>
    </location>
</feature>
<dbReference type="OrthoDB" id="8443793at2"/>
<dbReference type="Pfam" id="PF02620">
    <property type="entry name" value="YceD"/>
    <property type="match status" value="1"/>
</dbReference>
<sequence length="188" mass="19956">MTEPAALRVADLPKGRTQSFDITPDAEARAALASALGINALRKLRFHGTLAPLGRHDWRINADLGATAVQDCVVTLAPVTTRIDTRVERRFLSDMPAPSELAPTPEDGVEMPEDDTNEPLGDVIDLARVLHEALALALPDYPRAEGADLARAQAAPPGAAPLEDADLKPFAGLAGLKRKLEENGGDES</sequence>
<feature type="region of interest" description="Disordered" evidence="1">
    <location>
        <begin position="94"/>
        <end position="119"/>
    </location>
</feature>
<comment type="caution">
    <text evidence="2">The sequence shown here is derived from an EMBL/GenBank/DDBJ whole genome shotgun (WGS) entry which is preliminary data.</text>
</comment>
<accession>A0A2T7GC96</accession>
<dbReference type="InterPro" id="IPR003772">
    <property type="entry name" value="YceD"/>
</dbReference>
<proteinExistence type="predicted"/>
<reference evidence="2 3" key="1">
    <citation type="submission" date="2018-04" db="EMBL/GenBank/DDBJ databases">
        <title>Pelagivirga bohaiensis gen. nov., sp. nov., a bacterium isolated from the Bohai Sea.</title>
        <authorList>
            <person name="Ji X."/>
        </authorList>
    </citation>
    <scope>NUCLEOTIDE SEQUENCE [LARGE SCALE GENOMIC DNA]</scope>
    <source>
        <strain evidence="2 3">BH-SD19</strain>
    </source>
</reference>
<evidence type="ECO:0000313" key="2">
    <source>
        <dbReference type="EMBL" id="PVA12036.1"/>
    </source>
</evidence>
<dbReference type="Proteomes" id="UP000244446">
    <property type="component" value="Unassembled WGS sequence"/>
</dbReference>
<evidence type="ECO:0000313" key="3">
    <source>
        <dbReference type="Proteomes" id="UP000244446"/>
    </source>
</evidence>
<organism evidence="2 3">
    <name type="scientific">Pelagivirga sediminicola</name>
    <dbReference type="NCBI Taxonomy" id="2170575"/>
    <lineage>
        <taxon>Bacteria</taxon>
        <taxon>Pseudomonadati</taxon>
        <taxon>Pseudomonadota</taxon>
        <taxon>Alphaproteobacteria</taxon>
        <taxon>Rhodobacterales</taxon>
        <taxon>Paracoccaceae</taxon>
        <taxon>Pelagivirga</taxon>
    </lineage>
</organism>
<evidence type="ECO:0008006" key="4">
    <source>
        <dbReference type="Google" id="ProtNLM"/>
    </source>
</evidence>